<keyword evidence="4" id="KW-1185">Reference proteome</keyword>
<name>A0ABU8YNU3_9CYAN</name>
<evidence type="ECO:0000256" key="2">
    <source>
        <dbReference type="SAM" id="Phobius"/>
    </source>
</evidence>
<comment type="caution">
    <text evidence="3">The sequence shown here is derived from an EMBL/GenBank/DDBJ whole genome shotgun (WGS) entry which is preliminary data.</text>
</comment>
<evidence type="ECO:0000256" key="1">
    <source>
        <dbReference type="SAM" id="MobiDB-lite"/>
    </source>
</evidence>
<feature type="region of interest" description="Disordered" evidence="1">
    <location>
        <begin position="254"/>
        <end position="309"/>
    </location>
</feature>
<reference evidence="3 4" key="1">
    <citation type="journal article" date="2020" name="Harmful Algae">
        <title>Molecular and morphological characterization of a novel dihydroanatoxin-a producing Microcoleus species (cyanobacteria) from the Russian River, California, USA.</title>
        <authorList>
            <person name="Conklin K.Y."/>
            <person name="Stancheva R."/>
            <person name="Otten T.G."/>
            <person name="Fadness R."/>
            <person name="Boyer G.L."/>
            <person name="Read B."/>
            <person name="Zhang X."/>
            <person name="Sheath R.G."/>
        </authorList>
    </citation>
    <scope>NUCLEOTIDE SEQUENCE [LARGE SCALE GENOMIC DNA]</scope>
    <source>
        <strain evidence="3 4">PTRS2</strain>
    </source>
</reference>
<keyword evidence="2" id="KW-0812">Transmembrane</keyword>
<dbReference type="EMBL" id="JBBLXS010000156">
    <property type="protein sequence ID" value="MEK0185858.1"/>
    <property type="molecule type" value="Genomic_DNA"/>
</dbReference>
<evidence type="ECO:0000313" key="3">
    <source>
        <dbReference type="EMBL" id="MEK0185858.1"/>
    </source>
</evidence>
<keyword evidence="2" id="KW-0472">Membrane</keyword>
<feature type="non-terminal residue" evidence="3">
    <location>
        <position position="309"/>
    </location>
</feature>
<proteinExistence type="predicted"/>
<feature type="compositionally biased region" description="Low complexity" evidence="1">
    <location>
        <begin position="275"/>
        <end position="303"/>
    </location>
</feature>
<accession>A0ABU8YNU3</accession>
<feature type="transmembrane region" description="Helical" evidence="2">
    <location>
        <begin position="205"/>
        <end position="230"/>
    </location>
</feature>
<gene>
    <name evidence="3" type="ORF">WMG39_13530</name>
</gene>
<keyword evidence="2" id="KW-1133">Transmembrane helix</keyword>
<organism evidence="3 4">
    <name type="scientific">Microcoleus anatoxicus PTRS2</name>
    <dbReference type="NCBI Taxonomy" id="2705321"/>
    <lineage>
        <taxon>Bacteria</taxon>
        <taxon>Bacillati</taxon>
        <taxon>Cyanobacteriota</taxon>
        <taxon>Cyanophyceae</taxon>
        <taxon>Oscillatoriophycideae</taxon>
        <taxon>Oscillatoriales</taxon>
        <taxon>Microcoleaceae</taxon>
        <taxon>Microcoleus</taxon>
        <taxon>Microcoleus anatoxicus</taxon>
    </lineage>
</organism>
<feature type="region of interest" description="Disordered" evidence="1">
    <location>
        <begin position="1"/>
        <end position="79"/>
    </location>
</feature>
<sequence>MSDQPENNQILTQHPETIATLESNSQPSETPPETSLDAEHSLTSDSQPAETPPETSLDAEHSLTSDSQPAETPPETSLDAEHSLITDSQPAETPPETSLDAHSLTTDSAPLDVSRETLITANSPHTNNDIKPTINPITEDILPIKFQSENSAETTIKKDILMANLETETETIPMEADIVPPTIDYDNYPTQLNPTPNPEPKKTGVWQVLAVFLSGMLVGSVLSLGSLLAWRMYQERVNLQIKLPADVPLRPSPSPISATPANRLPAIPPAPATPKSPVSTIPSPTPTLTPTLSGVPQLASPSPSASPSP</sequence>
<protein>
    <submittedName>
        <fullName evidence="3">Uncharacterized protein</fullName>
    </submittedName>
</protein>
<feature type="compositionally biased region" description="Polar residues" evidence="1">
    <location>
        <begin position="1"/>
        <end position="33"/>
    </location>
</feature>
<evidence type="ECO:0000313" key="4">
    <source>
        <dbReference type="Proteomes" id="UP001384579"/>
    </source>
</evidence>
<dbReference type="Proteomes" id="UP001384579">
    <property type="component" value="Unassembled WGS sequence"/>
</dbReference>